<proteinExistence type="predicted"/>
<dbReference type="GO" id="GO:0043565">
    <property type="term" value="F:sequence-specific DNA binding"/>
    <property type="evidence" value="ECO:0007669"/>
    <property type="project" value="InterPro"/>
</dbReference>
<evidence type="ECO:0000313" key="7">
    <source>
        <dbReference type="Proteomes" id="UP000237846"/>
    </source>
</evidence>
<reference evidence="6 7" key="1">
    <citation type="submission" date="2018-03" db="EMBL/GenBank/DDBJ databases">
        <title>Genomic Encyclopedia of Archaeal and Bacterial Type Strains, Phase II (KMG-II): from individual species to whole genera.</title>
        <authorList>
            <person name="Goeker M."/>
        </authorList>
    </citation>
    <scope>NUCLEOTIDE SEQUENCE [LARGE SCALE GENOMIC DNA]</scope>
    <source>
        <strain evidence="6 7">DSM 45601</strain>
    </source>
</reference>
<dbReference type="InterPro" id="IPR020449">
    <property type="entry name" value="Tscrpt_reg_AraC-type_HTH"/>
</dbReference>
<dbReference type="InterPro" id="IPR037923">
    <property type="entry name" value="HTH-like"/>
</dbReference>
<evidence type="ECO:0000256" key="1">
    <source>
        <dbReference type="ARBA" id="ARBA00023015"/>
    </source>
</evidence>
<comment type="caution">
    <text evidence="6">The sequence shown here is derived from an EMBL/GenBank/DDBJ whole genome shotgun (WGS) entry which is preliminary data.</text>
</comment>
<dbReference type="Gene3D" id="2.60.120.10">
    <property type="entry name" value="Jelly Rolls"/>
    <property type="match status" value="1"/>
</dbReference>
<evidence type="ECO:0000256" key="3">
    <source>
        <dbReference type="ARBA" id="ARBA00023159"/>
    </source>
</evidence>
<dbReference type="OrthoDB" id="241790at2"/>
<name>A0A2T0QF80_9ACTN</name>
<evidence type="ECO:0000259" key="5">
    <source>
        <dbReference type="PROSITE" id="PS01124"/>
    </source>
</evidence>
<dbReference type="CDD" id="cd06986">
    <property type="entry name" value="cupin_MmsR-like_N"/>
    <property type="match status" value="1"/>
</dbReference>
<dbReference type="AlphaFoldDB" id="A0A2T0QF80"/>
<dbReference type="Pfam" id="PF02311">
    <property type="entry name" value="AraC_binding"/>
    <property type="match status" value="1"/>
</dbReference>
<feature type="domain" description="HTH araC/xylS-type" evidence="5">
    <location>
        <begin position="192"/>
        <end position="290"/>
    </location>
</feature>
<dbReference type="Proteomes" id="UP000237846">
    <property type="component" value="Unassembled WGS sequence"/>
</dbReference>
<organism evidence="6 7">
    <name type="scientific">Allonocardiopsis opalescens</name>
    <dbReference type="NCBI Taxonomy" id="1144618"/>
    <lineage>
        <taxon>Bacteria</taxon>
        <taxon>Bacillati</taxon>
        <taxon>Actinomycetota</taxon>
        <taxon>Actinomycetes</taxon>
        <taxon>Streptosporangiales</taxon>
        <taxon>Allonocardiopsis</taxon>
    </lineage>
</organism>
<dbReference type="InterPro" id="IPR003313">
    <property type="entry name" value="AraC-bd"/>
</dbReference>
<dbReference type="PROSITE" id="PS00041">
    <property type="entry name" value="HTH_ARAC_FAMILY_1"/>
    <property type="match status" value="1"/>
</dbReference>
<dbReference type="GO" id="GO:0003700">
    <property type="term" value="F:DNA-binding transcription factor activity"/>
    <property type="evidence" value="ECO:0007669"/>
    <property type="project" value="InterPro"/>
</dbReference>
<dbReference type="Gene3D" id="1.10.10.60">
    <property type="entry name" value="Homeodomain-like"/>
    <property type="match status" value="2"/>
</dbReference>
<evidence type="ECO:0000313" key="6">
    <source>
        <dbReference type="EMBL" id="PRY02572.1"/>
    </source>
</evidence>
<accession>A0A2T0QF80</accession>
<keyword evidence="3" id="KW-0010">Activator</keyword>
<dbReference type="InterPro" id="IPR018060">
    <property type="entry name" value="HTH_AraC"/>
</dbReference>
<evidence type="ECO:0000256" key="2">
    <source>
        <dbReference type="ARBA" id="ARBA00023125"/>
    </source>
</evidence>
<dbReference type="SMART" id="SM00342">
    <property type="entry name" value="HTH_ARAC"/>
    <property type="match status" value="1"/>
</dbReference>
<keyword evidence="1" id="KW-0805">Transcription regulation</keyword>
<dbReference type="EMBL" id="PVZC01000001">
    <property type="protein sequence ID" value="PRY02572.1"/>
    <property type="molecule type" value="Genomic_DNA"/>
</dbReference>
<dbReference type="InterPro" id="IPR050204">
    <property type="entry name" value="AraC_XylS_family_regulators"/>
</dbReference>
<dbReference type="PRINTS" id="PR00032">
    <property type="entry name" value="HTHARAC"/>
</dbReference>
<keyword evidence="4" id="KW-0804">Transcription</keyword>
<dbReference type="SUPFAM" id="SSF51215">
    <property type="entry name" value="Regulatory protein AraC"/>
    <property type="match status" value="1"/>
</dbReference>
<dbReference type="SUPFAM" id="SSF46689">
    <property type="entry name" value="Homeodomain-like"/>
    <property type="match status" value="2"/>
</dbReference>
<dbReference type="Pfam" id="PF12833">
    <property type="entry name" value="HTH_18"/>
    <property type="match status" value="1"/>
</dbReference>
<gene>
    <name evidence="6" type="ORF">CLV72_1011174</name>
</gene>
<keyword evidence="7" id="KW-1185">Reference proteome</keyword>
<protein>
    <submittedName>
        <fullName evidence="6">AraC family transcriptional regulator</fullName>
    </submittedName>
</protein>
<evidence type="ECO:0000256" key="4">
    <source>
        <dbReference type="ARBA" id="ARBA00023163"/>
    </source>
</evidence>
<dbReference type="PROSITE" id="PS01124">
    <property type="entry name" value="HTH_ARAC_FAMILY_2"/>
    <property type="match status" value="1"/>
</dbReference>
<dbReference type="InterPro" id="IPR014710">
    <property type="entry name" value="RmlC-like_jellyroll"/>
</dbReference>
<dbReference type="RefSeq" id="WP_106240365.1">
    <property type="nucleotide sequence ID" value="NZ_PVZC01000001.1"/>
</dbReference>
<dbReference type="InterPro" id="IPR009057">
    <property type="entry name" value="Homeodomain-like_sf"/>
</dbReference>
<keyword evidence="2" id="KW-0238">DNA-binding</keyword>
<dbReference type="PANTHER" id="PTHR46796">
    <property type="entry name" value="HTH-TYPE TRANSCRIPTIONAL ACTIVATOR RHAS-RELATED"/>
    <property type="match status" value="1"/>
</dbReference>
<dbReference type="PANTHER" id="PTHR46796:SF7">
    <property type="entry name" value="ARAC FAMILY TRANSCRIPTIONAL REGULATOR"/>
    <property type="match status" value="1"/>
</dbReference>
<sequence>MPAAAHARAENTGFAGQRVCVVPLPQVATALRRPATRQLTVVHAGYYRRAAGHTRERGKGTRDVIVILCIAGTGTVEVGGTSHPVGPLSYAVLPAFTPHTYRASADNPWTIWWVHLRGTGLGDLTRVLMRDGRPVTRVRSVGHAVALFDELLTLLERRLSPAHILASSGVAWQLLTRLAADGALPSEDSPLDRAIRYLEARVDGTVRVDDLAALVGLSTSHLTAQFRKATGGGPGAFHTGLKMARARTLLDTTTKTIGEIARAVGYTDALYFSRQFRRHHGISPSSYRAQAKG</sequence>
<dbReference type="InterPro" id="IPR018062">
    <property type="entry name" value="HTH_AraC-typ_CS"/>
</dbReference>